<organism evidence="2 3">
    <name type="scientific">Tetrahymena thermophila (strain SB210)</name>
    <dbReference type="NCBI Taxonomy" id="312017"/>
    <lineage>
        <taxon>Eukaryota</taxon>
        <taxon>Sar</taxon>
        <taxon>Alveolata</taxon>
        <taxon>Ciliophora</taxon>
        <taxon>Intramacronucleata</taxon>
        <taxon>Oligohymenophorea</taxon>
        <taxon>Hymenostomatida</taxon>
        <taxon>Tetrahymenina</taxon>
        <taxon>Tetrahymenidae</taxon>
        <taxon>Tetrahymena</taxon>
    </lineage>
</organism>
<dbReference type="AlphaFoldDB" id="I7MCK0"/>
<dbReference type="EMBL" id="GG662437">
    <property type="protein sequence ID" value="EAR84094.1"/>
    <property type="molecule type" value="Genomic_DNA"/>
</dbReference>
<dbReference type="RefSeq" id="XP_001031757.1">
    <property type="nucleotide sequence ID" value="XM_001031757.3"/>
</dbReference>
<dbReference type="HOGENOM" id="CLU_343082_0_0_1"/>
<feature type="compositionally biased region" description="Polar residues" evidence="1">
    <location>
        <begin position="184"/>
        <end position="193"/>
    </location>
</feature>
<proteinExistence type="predicted"/>
<dbReference type="KEGG" id="tet:TTHERM_00756420"/>
<accession>I7MCK0</accession>
<dbReference type="GeneID" id="7833068"/>
<protein>
    <submittedName>
        <fullName evidence="2">Uncharacterized protein</fullName>
    </submittedName>
</protein>
<sequence>MQEDFPCQIGQDSYQMHIEPDEITSQIPINPTQTRFKSLRSHINEVEIPKNQKAIVQLDNNISLYLDVKHSLQENSSFQNDPFTYLAHNSQGLQGINNEIDLVRVSVGTQFELKDNIFTSVVVIQIKDQIYNIISNMSFINQLENSQTQDKSQELSLTKQNLQSLPDDSGKIKLKQMQKRKGSDNSNDSDATQPVISAQTEVLLNAGIYNCTKCGAENKIQLNDSISNFQQNIQQTNVNLVSQDLSQINSQLTEQQSNGIPKQQKMENQFPEEDKGIFSNKIKRVRKQALRSDQSYSQEINNRINEKSKSPLNNQINIKSEIIDQDNRSSLDQQSKSELIPTQQLQIEEPYKYQDYLIRDFCQIYEQILEKQERGSQGSIQLPSESKKFNSDTNQLQTDSNYHQLYQIGKSSQICGQNYSSRNNPIISDMFINQGAQISQQQNSSQSILLKDDQISDQLFLLNKSKKKRLSSISNQSVISNHRQNNSKVMSDITNFDNIPSFSCTSLASSPILNSQNAKILSQNNQIKLYESNQSNHSDSFIQTDSELQKENEVSLLNTQLSFDQKQHELFHNSDGGGDEEIFTDEFIAKADKKNVVKNFVKAFMSEVKKDESILNTLDEFNQKDSKKFSYSQKLKKFQNYMKKSKFNNLFIKQLISNSEYSSIFQSFLLNKADDWLTNSNVQDKETHRKLLKFFQQAIHDEDLLNKLKTLKKSKRNPNSSSLKANQNTQSINSVKTLASSQRIPPFSNMSSQLNEIEYYKNEEKSMSQLPDGELLQSDSKINIEEQKDEYIQTQNAIPSIQQALNGIQISNQYYLIQQHENKNNP</sequence>
<keyword evidence="3" id="KW-1185">Reference proteome</keyword>
<evidence type="ECO:0000256" key="1">
    <source>
        <dbReference type="SAM" id="MobiDB-lite"/>
    </source>
</evidence>
<evidence type="ECO:0000313" key="2">
    <source>
        <dbReference type="EMBL" id="EAR84094.1"/>
    </source>
</evidence>
<feature type="region of interest" description="Disordered" evidence="1">
    <location>
        <begin position="375"/>
        <end position="395"/>
    </location>
</feature>
<feature type="compositionally biased region" description="Polar residues" evidence="1">
    <location>
        <begin position="375"/>
        <end position="384"/>
    </location>
</feature>
<gene>
    <name evidence="2" type="ORF">TTHERM_00756420</name>
</gene>
<dbReference type="InterPro" id="IPR028008">
    <property type="entry name" value="DUF4441"/>
</dbReference>
<dbReference type="InParanoid" id="I7MCK0"/>
<dbReference type="Proteomes" id="UP000009168">
    <property type="component" value="Unassembled WGS sequence"/>
</dbReference>
<name>I7MCK0_TETTS</name>
<evidence type="ECO:0000313" key="3">
    <source>
        <dbReference type="Proteomes" id="UP000009168"/>
    </source>
</evidence>
<reference evidence="3" key="1">
    <citation type="journal article" date="2006" name="PLoS Biol.">
        <title>Macronuclear genome sequence of the ciliate Tetrahymena thermophila, a model eukaryote.</title>
        <authorList>
            <person name="Eisen J.A."/>
            <person name="Coyne R.S."/>
            <person name="Wu M."/>
            <person name="Wu D."/>
            <person name="Thiagarajan M."/>
            <person name="Wortman J.R."/>
            <person name="Badger J.H."/>
            <person name="Ren Q."/>
            <person name="Amedeo P."/>
            <person name="Jones K.M."/>
            <person name="Tallon L.J."/>
            <person name="Delcher A.L."/>
            <person name="Salzberg S.L."/>
            <person name="Silva J.C."/>
            <person name="Haas B.J."/>
            <person name="Majoros W.H."/>
            <person name="Farzad M."/>
            <person name="Carlton J.M."/>
            <person name="Smith R.K. Jr."/>
            <person name="Garg J."/>
            <person name="Pearlman R.E."/>
            <person name="Karrer K.M."/>
            <person name="Sun L."/>
            <person name="Manning G."/>
            <person name="Elde N.C."/>
            <person name="Turkewitz A.P."/>
            <person name="Asai D.J."/>
            <person name="Wilkes D.E."/>
            <person name="Wang Y."/>
            <person name="Cai H."/>
            <person name="Collins K."/>
            <person name="Stewart B.A."/>
            <person name="Lee S.R."/>
            <person name="Wilamowska K."/>
            <person name="Weinberg Z."/>
            <person name="Ruzzo W.L."/>
            <person name="Wloga D."/>
            <person name="Gaertig J."/>
            <person name="Frankel J."/>
            <person name="Tsao C.-C."/>
            <person name="Gorovsky M.A."/>
            <person name="Keeling P.J."/>
            <person name="Waller R.F."/>
            <person name="Patron N.J."/>
            <person name="Cherry J.M."/>
            <person name="Stover N.A."/>
            <person name="Krieger C.J."/>
            <person name="del Toro C."/>
            <person name="Ryder H.F."/>
            <person name="Williamson S.C."/>
            <person name="Barbeau R.A."/>
            <person name="Hamilton E.P."/>
            <person name="Orias E."/>
        </authorList>
    </citation>
    <scope>NUCLEOTIDE SEQUENCE [LARGE SCALE GENOMIC DNA]</scope>
    <source>
        <strain evidence="3">SB210</strain>
    </source>
</reference>
<dbReference type="Pfam" id="PF14536">
    <property type="entry name" value="DUF4441"/>
    <property type="match status" value="1"/>
</dbReference>
<feature type="region of interest" description="Disordered" evidence="1">
    <location>
        <begin position="161"/>
        <end position="193"/>
    </location>
</feature>